<gene>
    <name evidence="13" type="ORF">RM544_01440</name>
</gene>
<dbReference type="Gene3D" id="2.120.10.60">
    <property type="entry name" value="Tricorn protease N-terminal domain"/>
    <property type="match status" value="1"/>
</dbReference>
<dbReference type="InterPro" id="IPR012393">
    <property type="entry name" value="Tricorn_protease"/>
</dbReference>
<evidence type="ECO:0000313" key="14">
    <source>
        <dbReference type="Proteomes" id="UP001249020"/>
    </source>
</evidence>
<dbReference type="EMBL" id="JAVRIE010000001">
    <property type="protein sequence ID" value="MDT0581189.1"/>
    <property type="molecule type" value="Genomic_DNA"/>
</dbReference>
<proteinExistence type="inferred from homology"/>
<dbReference type="RefSeq" id="WP_311360001.1">
    <property type="nucleotide sequence ID" value="NZ_JAVRIE010000001.1"/>
</dbReference>
<protein>
    <recommendedName>
        <fullName evidence="7">Tricorn protease homolog</fullName>
        <ecNumber evidence="7">3.4.21.-</ecNumber>
    </recommendedName>
</protein>
<dbReference type="GO" id="GO:0006508">
    <property type="term" value="P:proteolysis"/>
    <property type="evidence" value="ECO:0007669"/>
    <property type="project" value="UniProtKB-UniRule"/>
</dbReference>
<reference evidence="13 14" key="1">
    <citation type="submission" date="2023-09" db="EMBL/GenBank/DDBJ databases">
        <authorList>
            <person name="Rey-Velasco X."/>
        </authorList>
    </citation>
    <scope>NUCLEOTIDE SEQUENCE [LARGE SCALE GENOMIC DNA]</scope>
    <source>
        <strain evidence="13 14">W409</strain>
    </source>
</reference>
<dbReference type="InterPro" id="IPR029045">
    <property type="entry name" value="ClpP/crotonase-like_dom_sf"/>
</dbReference>
<dbReference type="EC" id="3.4.21.-" evidence="7"/>
<evidence type="ECO:0000256" key="4">
    <source>
        <dbReference type="ARBA" id="ARBA00022670"/>
    </source>
</evidence>
<dbReference type="Gene3D" id="2.130.10.10">
    <property type="entry name" value="YVTN repeat-like/Quinoprotein amine dehydrogenase"/>
    <property type="match status" value="1"/>
</dbReference>
<comment type="function">
    <text evidence="7">Degrades oligopeptides.</text>
</comment>
<dbReference type="InterPro" id="IPR015943">
    <property type="entry name" value="WD40/YVTN_repeat-like_dom_sf"/>
</dbReference>
<feature type="active site" description="Charge relay system" evidence="8">
    <location>
        <position position="1067"/>
    </location>
</feature>
<evidence type="ECO:0000256" key="1">
    <source>
        <dbReference type="ARBA" id="ARBA00004496"/>
    </source>
</evidence>
<keyword evidence="3 7" id="KW-0963">Cytoplasm</keyword>
<evidence type="ECO:0000256" key="9">
    <source>
        <dbReference type="PIRSR" id="PIRSR036421-3"/>
    </source>
</evidence>
<feature type="region of interest" description="Disordered" evidence="10">
    <location>
        <begin position="576"/>
        <end position="606"/>
    </location>
</feature>
<dbReference type="PIRSF" id="PIRSF036421">
    <property type="entry name" value="Tricorn_protease"/>
    <property type="match status" value="1"/>
</dbReference>
<dbReference type="InterPro" id="IPR005151">
    <property type="entry name" value="Tail-specific_protease"/>
</dbReference>
<evidence type="ECO:0000256" key="6">
    <source>
        <dbReference type="ARBA" id="ARBA00022825"/>
    </source>
</evidence>
<dbReference type="Pfam" id="PF03572">
    <property type="entry name" value="Peptidase_S41"/>
    <property type="match status" value="1"/>
</dbReference>
<dbReference type="Pfam" id="PF26550">
    <property type="entry name" value="Tricorn_2nd"/>
    <property type="match status" value="1"/>
</dbReference>
<comment type="subcellular location">
    <subcellularLocation>
        <location evidence="1 7">Cytoplasm</location>
    </subcellularLocation>
</comment>
<sequence>MFLNHKLKTLHSFLFTCGAVALSLSANAAQNNATSYQQLGYFQAPSIHVGEGQSGTSTSMVFAAEGDLWRLSAGAFAGQNTALRITTHSAEERFPHVSPDGKSIAFSANYDGATEVYIIGMTGGQAKRITFESTRAYVQGWTSEGKVLYSTSSTVMGPANSWVLKIVDPSTLQQSTIPVADAIEGVIDADGSYVYFVQHGLQSSGDNANQYKGGARGELWRFALGESKEAVKLTEEHSGSVRNPMLFKEHLYFVSNASGIDNIWRMQLDGTNLEQVTRYTDWGVRQADMHQGRIAYQLGADILVLDLLNNSSEKLNIQLTSDFPNLRDKWLERPLENLNSVTLAPKKDKVAITARGRIAVATTNVSRLIELNTDPSSRSRDAILSKDGKTVYAFNDTSGQNEIWAFSVDGKTPAKQLTDDAKVGRRNMWLSPDGTKIAHDTKRGLLYLLDLSDGSNKVVLSNLASGINDFTWSRDSQHFVAAYQESGTERSSIFLHSLAEARTERLTSTKYESYSPAFGAKGDWLYFISDRNFNADPSGPWGDRNMGPGFDRRGEIYAIALNEKAVFPFAEPTEELFGESDDSAAEDKDTESAGTETNEAETDESGLQIDWTGLAGRLWKVPVSAGNFSQLSVNSRHLYVIDEISEPGARQSLKSLSLEFDARPRTFTSSVRSYALSADGQSMLIVKGRGASTNMYIVPANSSFPNNPSDNRVQTSSWKLKISPQDEWRQMFKDAWLMHRDSLFDANMRGIDWLATKQKYEPLLARLSDRRELNDIFKQMMGELNALHSQVRGGDFNDNDEVPNASVLGAAYEDTAAGVVISHLYQHDPELPGDAAPLSRPGVDARVGDVIKEVNNRPVNNIAELVVALTHQANKQVLLTLERDGELLNTIVKPDASRSESRYRYRNWVFSNAQKVTEAENDIGYLHLYSMTRSDLSSFAKEFYAQYQKQGLIIDVRRNRGGNIDSIIIEKLLRRSWSFWQDTNGERSTNMQQAFRGHLVVLADEFTYSDGETFTAGIKALDLGTVIGKQTAGAGVWLSGGNNVVDGGIARAAEFPVYSMDGRWITEGRGISPDIEVNNLPHATFNGEDAQLAAAIAYLKSKIAEQPVMPIEAKPLPPVNETADDIE</sequence>
<dbReference type="InterPro" id="IPR029414">
    <property type="entry name" value="Tricorn_PDZ"/>
</dbReference>
<comment type="similarity">
    <text evidence="2 7">Belongs to the peptidase S41B family.</text>
</comment>
<dbReference type="PANTHER" id="PTHR43253:SF1">
    <property type="entry name" value="TRICORN PROTEASE HOMOLOG 2-RELATED"/>
    <property type="match status" value="1"/>
</dbReference>
<dbReference type="GO" id="GO:0008236">
    <property type="term" value="F:serine-type peptidase activity"/>
    <property type="evidence" value="ECO:0007669"/>
    <property type="project" value="UniProtKB-UniRule"/>
</dbReference>
<feature type="active site" description="Charge relay system" evidence="8">
    <location>
        <position position="788"/>
    </location>
</feature>
<keyword evidence="11" id="KW-0732">Signal</keyword>
<dbReference type="GO" id="GO:0005737">
    <property type="term" value="C:cytoplasm"/>
    <property type="evidence" value="ECO:0007669"/>
    <property type="project" value="UniProtKB-SubCell"/>
</dbReference>
<keyword evidence="4 7" id="KW-0645">Protease</keyword>
<dbReference type="Pfam" id="PF26549">
    <property type="entry name" value="Tricorn_N"/>
    <property type="match status" value="1"/>
</dbReference>
<feature type="active site" description="Nucleophile" evidence="8">
    <location>
        <position position="1009"/>
    </location>
</feature>
<dbReference type="SUPFAM" id="SSF82171">
    <property type="entry name" value="DPP6 N-terminal domain-like"/>
    <property type="match status" value="2"/>
</dbReference>
<dbReference type="SUPFAM" id="SSF52096">
    <property type="entry name" value="ClpP/crotonase"/>
    <property type="match status" value="1"/>
</dbReference>
<dbReference type="AlphaFoldDB" id="A0AAW8QYG4"/>
<dbReference type="Proteomes" id="UP001249020">
    <property type="component" value="Unassembled WGS sequence"/>
</dbReference>
<evidence type="ECO:0000256" key="5">
    <source>
        <dbReference type="ARBA" id="ARBA00022801"/>
    </source>
</evidence>
<name>A0AAW8QYG4_9ALTE</name>
<evidence type="ECO:0000256" key="11">
    <source>
        <dbReference type="SAM" id="SignalP"/>
    </source>
</evidence>
<feature type="domain" description="Tail specific protease" evidence="12">
    <location>
        <begin position="897"/>
        <end position="1078"/>
    </location>
</feature>
<keyword evidence="14" id="KW-1185">Reference proteome</keyword>
<dbReference type="Gene3D" id="3.90.226.10">
    <property type="entry name" value="2-enoyl-CoA Hydratase, Chain A, domain 1"/>
    <property type="match status" value="1"/>
</dbReference>
<dbReference type="PANTHER" id="PTHR43253">
    <property type="entry name" value="TRICORN PROTEASE HOMOLOG 2-RELATED"/>
    <property type="match status" value="1"/>
</dbReference>
<feature type="site" description="Transition state stabilizer; via amide nitrogen" evidence="9">
    <location>
        <position position="1010"/>
    </location>
</feature>
<dbReference type="InterPro" id="IPR028204">
    <property type="entry name" value="Tricorn_C1"/>
</dbReference>
<evidence type="ECO:0000256" key="7">
    <source>
        <dbReference type="PIRNR" id="PIRNR036421"/>
    </source>
</evidence>
<feature type="signal peptide" evidence="11">
    <location>
        <begin position="1"/>
        <end position="28"/>
    </location>
</feature>
<dbReference type="SUPFAM" id="SSF50156">
    <property type="entry name" value="PDZ domain-like"/>
    <property type="match status" value="1"/>
</dbReference>
<evidence type="ECO:0000256" key="3">
    <source>
        <dbReference type="ARBA" id="ARBA00022490"/>
    </source>
</evidence>
<dbReference type="Gene3D" id="2.30.42.10">
    <property type="match status" value="1"/>
</dbReference>
<dbReference type="InterPro" id="IPR036034">
    <property type="entry name" value="PDZ_sf"/>
</dbReference>
<feature type="chain" id="PRO_5043790713" description="Tricorn protease homolog" evidence="11">
    <location>
        <begin position="29"/>
        <end position="1127"/>
    </location>
</feature>
<accession>A0AAW8QYG4</accession>
<organism evidence="13 14">
    <name type="scientific">Brumicola blandensis</name>
    <dbReference type="NCBI Taxonomy" id="3075611"/>
    <lineage>
        <taxon>Bacteria</taxon>
        <taxon>Pseudomonadati</taxon>
        <taxon>Pseudomonadota</taxon>
        <taxon>Gammaproteobacteria</taxon>
        <taxon>Alteromonadales</taxon>
        <taxon>Alteromonadaceae</taxon>
        <taxon>Brumicola</taxon>
    </lineage>
</organism>
<dbReference type="CDD" id="cd07562">
    <property type="entry name" value="Peptidase_S41_TRI"/>
    <property type="match status" value="1"/>
</dbReference>
<evidence type="ECO:0000256" key="8">
    <source>
        <dbReference type="PIRSR" id="PIRSR036421-1"/>
    </source>
</evidence>
<dbReference type="Pfam" id="PF14685">
    <property type="entry name" value="PDZ_Tricorn"/>
    <property type="match status" value="1"/>
</dbReference>
<evidence type="ECO:0000313" key="13">
    <source>
        <dbReference type="EMBL" id="MDT0581189.1"/>
    </source>
</evidence>
<evidence type="ECO:0000259" key="12">
    <source>
        <dbReference type="SMART" id="SM00245"/>
    </source>
</evidence>
<dbReference type="Gene3D" id="3.30.750.44">
    <property type="match status" value="1"/>
</dbReference>
<keyword evidence="6 7" id="KW-0720">Serine protease</keyword>
<comment type="caution">
    <text evidence="13">The sequence shown here is derived from an EMBL/GenBank/DDBJ whole genome shotgun (WGS) entry which is preliminary data.</text>
</comment>
<evidence type="ECO:0000256" key="2">
    <source>
        <dbReference type="ARBA" id="ARBA00008524"/>
    </source>
</evidence>
<dbReference type="Pfam" id="PF14684">
    <property type="entry name" value="Tricorn_C1"/>
    <property type="match status" value="1"/>
</dbReference>
<evidence type="ECO:0000256" key="10">
    <source>
        <dbReference type="SAM" id="MobiDB-lite"/>
    </source>
</evidence>
<keyword evidence="5 7" id="KW-0378">Hydrolase</keyword>
<dbReference type="SMART" id="SM00245">
    <property type="entry name" value="TSPc"/>
    <property type="match status" value="1"/>
</dbReference>